<reference evidence="3" key="1">
    <citation type="submission" date="2024-07" db="EMBL/GenBank/DDBJ databases">
        <title>Two chromosome-level genome assemblies of Korean endemic species Abeliophyllum distichum and Forsythia ovata (Oleaceae).</title>
        <authorList>
            <person name="Jang H."/>
        </authorList>
    </citation>
    <scope>NUCLEOTIDE SEQUENCE [LARGE SCALE GENOMIC DNA]</scope>
</reference>
<evidence type="ECO:0000313" key="3">
    <source>
        <dbReference type="Proteomes" id="UP001604277"/>
    </source>
</evidence>
<dbReference type="InterPro" id="IPR053151">
    <property type="entry name" value="RNase_H-like"/>
</dbReference>
<dbReference type="PANTHER" id="PTHR47723:SF4">
    <property type="entry name" value="PENTATRICOPEPTIDE REPEAT-CONTAINING-LIKE PROTEIN"/>
    <property type="match status" value="1"/>
</dbReference>
<dbReference type="CDD" id="cd06222">
    <property type="entry name" value="RNase_H_like"/>
    <property type="match status" value="2"/>
</dbReference>
<dbReference type="Pfam" id="PF13456">
    <property type="entry name" value="RVT_3"/>
    <property type="match status" value="2"/>
</dbReference>
<name>A0ABD1PYF6_9LAMI</name>
<dbReference type="AlphaFoldDB" id="A0ABD1PYF6"/>
<comment type="caution">
    <text evidence="2">The sequence shown here is derived from an EMBL/GenBank/DDBJ whole genome shotgun (WGS) entry which is preliminary data.</text>
</comment>
<organism evidence="2 3">
    <name type="scientific">Forsythia ovata</name>
    <dbReference type="NCBI Taxonomy" id="205694"/>
    <lineage>
        <taxon>Eukaryota</taxon>
        <taxon>Viridiplantae</taxon>
        <taxon>Streptophyta</taxon>
        <taxon>Embryophyta</taxon>
        <taxon>Tracheophyta</taxon>
        <taxon>Spermatophyta</taxon>
        <taxon>Magnoliopsida</taxon>
        <taxon>eudicotyledons</taxon>
        <taxon>Gunneridae</taxon>
        <taxon>Pentapetalae</taxon>
        <taxon>asterids</taxon>
        <taxon>lamiids</taxon>
        <taxon>Lamiales</taxon>
        <taxon>Oleaceae</taxon>
        <taxon>Forsythieae</taxon>
        <taxon>Forsythia</taxon>
    </lineage>
</organism>
<keyword evidence="3" id="KW-1185">Reference proteome</keyword>
<gene>
    <name evidence="2" type="ORF">Fot_50534</name>
</gene>
<dbReference type="InterPro" id="IPR002156">
    <property type="entry name" value="RNaseH_domain"/>
</dbReference>
<feature type="domain" description="RNase H type-1" evidence="1">
    <location>
        <begin position="216"/>
        <end position="333"/>
    </location>
</feature>
<sequence length="367" mass="40832">MVLSSSPSYQCFFCSYRPCFSPILERRKGKTKPHSSAFCVSSAAYVAWTTPLEDAWKLNFAVRAPNDLRQGGAGYVLREHHGIFKATRAEPLSTDFSLVEAKLVALELGIQEAIVQGIDYLEVEGHSANAIELAFNKDALVTPSIEFIVNKCHKLLQAFRLMKFQPVAECANRAAIKVEDMERRKGKTKPHSSAFCVSSAAYVAWTWKLNFAVRAPNDLRQGGAGYVLREHHGIFKATRAEPLSTDFSLVEAKLVALELGIQEAIVQGIDYLEVEGHSANAIELAFNKDALVTPSIEFIVNKCHKLLQAFRLMKFQLVADCANRAAIKVADMATNEAETQYWTTEPPTEVATLLVEDTIGYWEDAYY</sequence>
<dbReference type="PANTHER" id="PTHR47723">
    <property type="entry name" value="OS05G0353850 PROTEIN"/>
    <property type="match status" value="1"/>
</dbReference>
<dbReference type="Gene3D" id="3.30.420.10">
    <property type="entry name" value="Ribonuclease H-like superfamily/Ribonuclease H"/>
    <property type="match status" value="1"/>
</dbReference>
<dbReference type="Proteomes" id="UP001604277">
    <property type="component" value="Unassembled WGS sequence"/>
</dbReference>
<feature type="domain" description="RNase H type-1" evidence="1">
    <location>
        <begin position="65"/>
        <end position="177"/>
    </location>
</feature>
<proteinExistence type="predicted"/>
<dbReference type="EMBL" id="JBFOLJ010000016">
    <property type="protein sequence ID" value="KAL2468958.1"/>
    <property type="molecule type" value="Genomic_DNA"/>
</dbReference>
<accession>A0ABD1PYF6</accession>
<evidence type="ECO:0000313" key="2">
    <source>
        <dbReference type="EMBL" id="KAL2468958.1"/>
    </source>
</evidence>
<evidence type="ECO:0000259" key="1">
    <source>
        <dbReference type="Pfam" id="PF13456"/>
    </source>
</evidence>
<dbReference type="InterPro" id="IPR044730">
    <property type="entry name" value="RNase_H-like_dom_plant"/>
</dbReference>
<dbReference type="InterPro" id="IPR036397">
    <property type="entry name" value="RNaseH_sf"/>
</dbReference>
<protein>
    <recommendedName>
        <fullName evidence="1">RNase H type-1 domain-containing protein</fullName>
    </recommendedName>
</protein>